<dbReference type="eggNOG" id="KOG4419">
    <property type="taxonomic scope" value="Eukaryota"/>
</dbReference>
<name>U7PY48_SPOS1</name>
<dbReference type="InterPro" id="IPR011547">
    <property type="entry name" value="SLC26A/SulP_dom"/>
</dbReference>
<dbReference type="Pfam" id="PF00916">
    <property type="entry name" value="Sulfate_transp"/>
    <property type="match status" value="1"/>
</dbReference>
<protein>
    <recommendedName>
        <fullName evidence="7">STAS domain-containing protein</fullName>
    </recommendedName>
</protein>
<feature type="transmembrane region" description="Helical" evidence="6">
    <location>
        <begin position="1049"/>
        <end position="1077"/>
    </location>
</feature>
<dbReference type="Proteomes" id="UP000018087">
    <property type="component" value="Unassembled WGS sequence"/>
</dbReference>
<gene>
    <name evidence="8" type="ORF">HMPREF1624_03948</name>
</gene>
<evidence type="ECO:0000256" key="1">
    <source>
        <dbReference type="ARBA" id="ARBA00004141"/>
    </source>
</evidence>
<evidence type="ECO:0000256" key="3">
    <source>
        <dbReference type="ARBA" id="ARBA00022989"/>
    </source>
</evidence>
<dbReference type="InterPro" id="IPR036907">
    <property type="entry name" value="5'-Nucleotdase_C_sf"/>
</dbReference>
<keyword evidence="2 6" id="KW-0812">Transmembrane</keyword>
<feature type="compositionally biased region" description="Low complexity" evidence="5">
    <location>
        <begin position="450"/>
        <end position="463"/>
    </location>
</feature>
<feature type="transmembrane region" description="Helical" evidence="6">
    <location>
        <begin position="737"/>
        <end position="759"/>
    </location>
</feature>
<feature type="domain" description="STAS" evidence="7">
    <location>
        <begin position="1106"/>
        <end position="1238"/>
    </location>
</feature>
<feature type="compositionally biased region" description="Low complexity" evidence="5">
    <location>
        <begin position="486"/>
        <end position="499"/>
    </location>
</feature>
<dbReference type="PROSITE" id="PS50801">
    <property type="entry name" value="STAS"/>
    <property type="match status" value="1"/>
</dbReference>
<dbReference type="InterPro" id="IPR002645">
    <property type="entry name" value="STAS_dom"/>
</dbReference>
<dbReference type="InterPro" id="IPR036513">
    <property type="entry name" value="STAS_dom_sf"/>
</dbReference>
<keyword evidence="4 6" id="KW-0472">Membrane</keyword>
<feature type="transmembrane region" description="Helical" evidence="6">
    <location>
        <begin position="771"/>
        <end position="790"/>
    </location>
</feature>
<dbReference type="InterPro" id="IPR008334">
    <property type="entry name" value="5'-Nucleotdase_C"/>
</dbReference>
<dbReference type="OrthoDB" id="427213at2759"/>
<keyword evidence="3 6" id="KW-1133">Transmembrane helix</keyword>
<feature type="transmembrane region" description="Helical" evidence="6">
    <location>
        <begin position="824"/>
        <end position="842"/>
    </location>
</feature>
<dbReference type="SUPFAM" id="SSF55816">
    <property type="entry name" value="5'-nucleotidase (syn. UDP-sugar hydrolase), C-terminal domain"/>
    <property type="match status" value="1"/>
</dbReference>
<dbReference type="InterPro" id="IPR029052">
    <property type="entry name" value="Metallo-depent_PP-like"/>
</dbReference>
<evidence type="ECO:0000256" key="2">
    <source>
        <dbReference type="ARBA" id="ARBA00022692"/>
    </source>
</evidence>
<feature type="transmembrane region" description="Helical" evidence="6">
    <location>
        <begin position="656"/>
        <end position="674"/>
    </location>
</feature>
<dbReference type="Gene3D" id="3.30.750.24">
    <property type="entry name" value="STAS domain"/>
    <property type="match status" value="1"/>
</dbReference>
<evidence type="ECO:0000259" key="7">
    <source>
        <dbReference type="PROSITE" id="PS50801"/>
    </source>
</evidence>
<dbReference type="AlphaFoldDB" id="U7PY48"/>
<comment type="subcellular location">
    <subcellularLocation>
        <location evidence="1">Membrane</location>
        <topology evidence="1">Multi-pass membrane protein</topology>
    </subcellularLocation>
</comment>
<dbReference type="GO" id="GO:0009166">
    <property type="term" value="P:nucleotide catabolic process"/>
    <property type="evidence" value="ECO:0007669"/>
    <property type="project" value="InterPro"/>
</dbReference>
<proteinExistence type="predicted"/>
<sequence length="1253" mass="137547">MRTISTSSDGTEFPTFTPDHSIDSPPNLRILHFNDVYHLDPSSAEPVGGAARFQTAVNEYRSSKRYIGQPDLITLFSGDAFNPSLESSVTKGSHMSLEKAIGWTAAPLDARFTTVRVKESNLGNFVCDIMRLHYEADCAIMASGTIRGDQIYPPGPVRVKDITDCFPFEDPVVVLRVTGQAILDALENGVSLYPALEGRFAQVSNITYEFDPLKPPGSRITKWELGGAPADLQKMYVLCTRGYMARGKDGFASLLAKSEGGTAEEIVDEEGGILISMMLRQYFMALKVLDQWTHWSPPMEHHWGRVVSKVDHHHPHLQPGSTTALLIAEPIARQKDFRGRSLSPDNDEGWGDWTAARLRQRRCSAVPFNERVVDDATPAQNTEEMRRIDRQMQIMRRVARKWCRLAGVPSRLGDTLTEWEYEADWTKAIAPRVEGRIRVVCEVGEGNMASSSGSLTSSGGSSLRPSFALDAASSSSRDKLDPPRESSPQPSPRTRPTTQFRNDAGYSSYNVDEELRLSQAGPSAAPSESTALLQDVLNDRHCSHAGSCNHGTFSPRPASPALADDNSDTGIDSARDGPSGSIPIIDGLISTITGSRNSSTWRRRLVRNVRSKKMSSSSALAERHGLTDTGSMYLAYYVPSVAWMSQYKLGYLKGDFVAALTIAGIYLPMALSLASNLSHVPAISGLYAFVFNPMIYALLGSCPQMIVGPEAAGSLLVGTVIRASVDSGSGNDADDVLHARICGVITGIAGATVLLAGIARLGFLDSVLSRPFLRGFISAIGFVIFVDQLVPELGLSKLASETASVDHGSTVDKLRFIYSNLDRVHRLTAIIAFVSFAIIMVFREIKRRMQPRYLGVAYIPDRLIVVILSAYLAWRLEWDQQGVEILGTVKAASGRAFTFRWPFQASHMSHIRDSMSTSFLIALLGFFESSVAAKSLGGQETFPGIQLSPNRELVALGVANFVGGCFMSLPAFGGYGRSKVNKQTGGKTPMSSVFLSLISLVSILFLLPYFYYLPKPVLCSMISVVAWSLIEEAPSDISFFLRIHAWPEIGLMFIIVLATIFYSLNLGIAIGIGLSLLQVIRHATRPRIQILGRIPGTQRFENAEDHPERLEFIEGCLIVKIPEPLTFANTGELKTRLRRLELYGTSKAHPALPRLRREEHNRNVIFDIHGVTSMDGSGTQVLEEIVRAYRDRGVRVFFSRGPDKAHDVWQQMELSGIVDLIGGETHYVDDVEEALKMTEVEEGSELGIRPPSA</sequence>
<feature type="compositionally biased region" description="Polar residues" evidence="5">
    <location>
        <begin position="1"/>
        <end position="10"/>
    </location>
</feature>
<feature type="transmembrane region" description="Helical" evidence="6">
    <location>
        <begin position="993"/>
        <end position="1012"/>
    </location>
</feature>
<evidence type="ECO:0000256" key="5">
    <source>
        <dbReference type="SAM" id="MobiDB-lite"/>
    </source>
</evidence>
<dbReference type="Gene3D" id="3.60.21.10">
    <property type="match status" value="1"/>
</dbReference>
<reference evidence="9" key="1">
    <citation type="journal article" date="2014" name="Genome Announc.">
        <title>Genome sequence of the pathogenic fungus Sporothrix schenckii (ATCC 58251).</title>
        <authorList>
            <person name="Cuomo C.A."/>
            <person name="Rodriguez-Del Valle N."/>
            <person name="Perez-Sanchez L."/>
            <person name="Abouelleil A."/>
            <person name="Goldberg J."/>
            <person name="Young S."/>
            <person name="Zeng Q."/>
            <person name="Birren B.W."/>
        </authorList>
    </citation>
    <scope>NUCLEOTIDE SEQUENCE [LARGE SCALE GENOMIC DNA]</scope>
    <source>
        <strain evidence="9">ATCC 58251 / de Perez 2211183</strain>
    </source>
</reference>
<evidence type="ECO:0000313" key="8">
    <source>
        <dbReference type="EMBL" id="ERT00574.1"/>
    </source>
</evidence>
<dbReference type="GO" id="GO:0016020">
    <property type="term" value="C:membrane"/>
    <property type="evidence" value="ECO:0007669"/>
    <property type="project" value="UniProtKB-SubCell"/>
</dbReference>
<evidence type="ECO:0000256" key="6">
    <source>
        <dbReference type="SAM" id="Phobius"/>
    </source>
</evidence>
<dbReference type="GO" id="GO:0016787">
    <property type="term" value="F:hydrolase activity"/>
    <property type="evidence" value="ECO:0007669"/>
    <property type="project" value="InterPro"/>
</dbReference>
<dbReference type="GO" id="GO:0055085">
    <property type="term" value="P:transmembrane transport"/>
    <property type="evidence" value="ECO:0007669"/>
    <property type="project" value="InterPro"/>
</dbReference>
<dbReference type="Pfam" id="PF02872">
    <property type="entry name" value="5_nucleotid_C"/>
    <property type="match status" value="1"/>
</dbReference>
<feature type="region of interest" description="Disordered" evidence="5">
    <location>
        <begin position="551"/>
        <end position="579"/>
    </location>
</feature>
<feature type="region of interest" description="Disordered" evidence="5">
    <location>
        <begin position="1"/>
        <end position="21"/>
    </location>
</feature>
<dbReference type="EMBL" id="KI440844">
    <property type="protein sequence ID" value="ERT00574.1"/>
    <property type="molecule type" value="Genomic_DNA"/>
</dbReference>
<organism evidence="8 9">
    <name type="scientific">Sporothrix schenckii (strain ATCC 58251 / de Perez 2211183)</name>
    <name type="common">Rose-picker's disease fungus</name>
    <dbReference type="NCBI Taxonomy" id="1391915"/>
    <lineage>
        <taxon>Eukaryota</taxon>
        <taxon>Fungi</taxon>
        <taxon>Dikarya</taxon>
        <taxon>Ascomycota</taxon>
        <taxon>Pezizomycotina</taxon>
        <taxon>Sordariomycetes</taxon>
        <taxon>Sordariomycetidae</taxon>
        <taxon>Ophiostomatales</taxon>
        <taxon>Ophiostomataceae</taxon>
        <taxon>Sporothrix</taxon>
    </lineage>
</organism>
<dbReference type="SUPFAM" id="SSF56300">
    <property type="entry name" value="Metallo-dependent phosphatases"/>
    <property type="match status" value="1"/>
</dbReference>
<keyword evidence="9" id="KW-1185">Reference proteome</keyword>
<feature type="region of interest" description="Disordered" evidence="5">
    <location>
        <begin position="448"/>
        <end position="505"/>
    </location>
</feature>
<feature type="transmembrane region" description="Helical" evidence="6">
    <location>
        <begin position="680"/>
        <end position="699"/>
    </location>
</feature>
<dbReference type="CDD" id="cd07042">
    <property type="entry name" value="STAS_SulP_like_sulfate_transporter"/>
    <property type="match status" value="1"/>
</dbReference>
<dbReference type="Pfam" id="PF01740">
    <property type="entry name" value="STAS"/>
    <property type="match status" value="1"/>
</dbReference>
<dbReference type="SUPFAM" id="SSF52091">
    <property type="entry name" value="SpoIIaa-like"/>
    <property type="match status" value="1"/>
</dbReference>
<dbReference type="FunFam" id="3.30.750.24:FF:000036">
    <property type="entry name" value="Putative sulfate transporter YPR003C"/>
    <property type="match status" value="1"/>
</dbReference>
<accession>U7PY48</accession>
<dbReference type="HOGENOM" id="CLU_265579_0_0_1"/>
<dbReference type="STRING" id="1391915.U7PY48"/>
<dbReference type="eggNOG" id="KOG0236">
    <property type="taxonomic scope" value="Eukaryota"/>
</dbReference>
<evidence type="ECO:0000256" key="4">
    <source>
        <dbReference type="ARBA" id="ARBA00023136"/>
    </source>
</evidence>
<feature type="transmembrane region" description="Helical" evidence="6">
    <location>
        <begin position="953"/>
        <end position="972"/>
    </location>
</feature>
<dbReference type="InterPro" id="IPR001902">
    <property type="entry name" value="SLC26A/SulP_fam"/>
</dbReference>
<dbReference type="Gene3D" id="3.90.780.10">
    <property type="entry name" value="5'-Nucleotidase, C-terminal domain"/>
    <property type="match status" value="1"/>
</dbReference>
<evidence type="ECO:0000313" key="9">
    <source>
        <dbReference type="Proteomes" id="UP000018087"/>
    </source>
</evidence>
<dbReference type="PANTHER" id="PTHR11814">
    <property type="entry name" value="SULFATE TRANSPORTER"/>
    <property type="match status" value="1"/>
</dbReference>